<dbReference type="EMBL" id="DVML01000032">
    <property type="protein sequence ID" value="HIU23019.1"/>
    <property type="molecule type" value="Genomic_DNA"/>
</dbReference>
<reference evidence="1" key="2">
    <citation type="journal article" date="2021" name="PeerJ">
        <title>Extensive microbial diversity within the chicken gut microbiome revealed by metagenomics and culture.</title>
        <authorList>
            <person name="Gilroy R."/>
            <person name="Ravi A."/>
            <person name="Getino M."/>
            <person name="Pursley I."/>
            <person name="Horton D.L."/>
            <person name="Alikhan N.F."/>
            <person name="Baker D."/>
            <person name="Gharbi K."/>
            <person name="Hall N."/>
            <person name="Watson M."/>
            <person name="Adriaenssens E.M."/>
            <person name="Foster-Nyarko E."/>
            <person name="Jarju S."/>
            <person name="Secka A."/>
            <person name="Antonio M."/>
            <person name="Oren A."/>
            <person name="Chaudhuri R.R."/>
            <person name="La Ragione R."/>
            <person name="Hildebrand F."/>
            <person name="Pallen M.J."/>
        </authorList>
    </citation>
    <scope>NUCLEOTIDE SEQUENCE</scope>
    <source>
        <strain evidence="1">CHK197-8231</strain>
    </source>
</reference>
<accession>A0A9D1L2X3</accession>
<comment type="caution">
    <text evidence="1">The sequence shown here is derived from an EMBL/GenBank/DDBJ whole genome shotgun (WGS) entry which is preliminary data.</text>
</comment>
<protein>
    <submittedName>
        <fullName evidence="1">Uncharacterized protein</fullName>
    </submittedName>
</protein>
<name>A0A9D1L2X3_9BACT</name>
<sequence>MQDENSQQINQLKQNLVPLSTGLLKSFSDQEIELLTKKLEQMIKREYSKKETDATLMQDRMKHNFRFCVTRVGGGMRREIDQMEEDQTIEEEYQTLRDIFDRYFHTSTTNCYEDFIGRSLEDILDDFKRLNHQQIPFDLKYTTLKKKMRKKMNQSLDPFVKTTRDTVSKQFFHKISIGKKYIRKKRG</sequence>
<gene>
    <name evidence="1" type="ORF">IAD49_05500</name>
</gene>
<dbReference type="AlphaFoldDB" id="A0A9D1L2X3"/>
<dbReference type="Proteomes" id="UP000824087">
    <property type="component" value="Unassembled WGS sequence"/>
</dbReference>
<evidence type="ECO:0000313" key="2">
    <source>
        <dbReference type="Proteomes" id="UP000824087"/>
    </source>
</evidence>
<evidence type="ECO:0000313" key="1">
    <source>
        <dbReference type="EMBL" id="HIU23019.1"/>
    </source>
</evidence>
<reference evidence="1" key="1">
    <citation type="submission" date="2020-10" db="EMBL/GenBank/DDBJ databases">
        <authorList>
            <person name="Gilroy R."/>
        </authorList>
    </citation>
    <scope>NUCLEOTIDE SEQUENCE</scope>
    <source>
        <strain evidence="1">CHK197-8231</strain>
    </source>
</reference>
<organism evidence="1 2">
    <name type="scientific">Candidatus Fimihabitans intestinipullorum</name>
    <dbReference type="NCBI Taxonomy" id="2840820"/>
    <lineage>
        <taxon>Bacteria</taxon>
        <taxon>Bacillati</taxon>
        <taxon>Mycoplasmatota</taxon>
        <taxon>Mycoplasmatota incertae sedis</taxon>
        <taxon>Candidatus Fimihabitans</taxon>
    </lineage>
</organism>
<proteinExistence type="predicted"/>